<dbReference type="EMBL" id="DRUZ01000113">
    <property type="protein sequence ID" value="HHS02749.1"/>
    <property type="molecule type" value="Genomic_DNA"/>
</dbReference>
<dbReference type="SUPFAM" id="SSF52507">
    <property type="entry name" value="Homo-oligomeric flavin-containing Cys decarboxylases, HFCD"/>
    <property type="match status" value="1"/>
</dbReference>
<protein>
    <submittedName>
        <fullName evidence="2">Dipicolinate synthase subunit B</fullName>
    </submittedName>
</protein>
<feature type="domain" description="Flavoprotein" evidence="1">
    <location>
        <begin position="7"/>
        <end position="189"/>
    </location>
</feature>
<organism evidence="2">
    <name type="scientific">Caldicellulosiruptor owensensis</name>
    <dbReference type="NCBI Taxonomy" id="55205"/>
    <lineage>
        <taxon>Bacteria</taxon>
        <taxon>Bacillati</taxon>
        <taxon>Bacillota</taxon>
        <taxon>Bacillota incertae sedis</taxon>
        <taxon>Caldicellulosiruptorales</taxon>
        <taxon>Caldicellulosiruptoraceae</taxon>
        <taxon>Caldicellulosiruptor</taxon>
    </lineage>
</organism>
<accession>A0A7C5V3J6</accession>
<dbReference type="InterPro" id="IPR003382">
    <property type="entry name" value="Flavoprotein"/>
</dbReference>
<reference evidence="2" key="1">
    <citation type="journal article" date="2020" name="mSystems">
        <title>Genome- and Community-Level Interaction Insights into Carbon Utilization and Element Cycling Functions of Hydrothermarchaeota in Hydrothermal Sediment.</title>
        <authorList>
            <person name="Zhou Z."/>
            <person name="Liu Y."/>
            <person name="Xu W."/>
            <person name="Pan J."/>
            <person name="Luo Z.H."/>
            <person name="Li M."/>
        </authorList>
    </citation>
    <scope>NUCLEOTIDE SEQUENCE [LARGE SCALE GENOMIC DNA]</scope>
    <source>
        <strain evidence="2">SpSt-102</strain>
    </source>
</reference>
<dbReference type="PIRSF" id="PIRSF001390">
    <property type="entry name" value="Dipicolinate_synth_subunit_B"/>
    <property type="match status" value="1"/>
</dbReference>
<sequence>MSLNNLKIGFAITGSFCTFDQIIPVLEELKKQGAIITPIFSEKVQTTDTRYGKADEVVKRIVSICGNPPITNIVEAEPVGPKKLFDVLVVAPATGNFIAKLANGIVDETPVMCAKAHLRNQRPVVVAISTNDALGLNCKNIAILLNTKNIYFVPFRQDDPFAKPNSLVAEYTLLIPTIIEAVSGKQIQPLLLCPGTKNDEDPRRKIF</sequence>
<gene>
    <name evidence="2" type="ORF">ENL71_09820</name>
</gene>
<dbReference type="InterPro" id="IPR014214">
    <property type="entry name" value="Dipicolinic_acid_synth_B"/>
</dbReference>
<dbReference type="InterPro" id="IPR036551">
    <property type="entry name" value="Flavin_trans-like"/>
</dbReference>
<proteinExistence type="predicted"/>
<dbReference type="AlphaFoldDB" id="A0A7C5V3J6"/>
<evidence type="ECO:0000313" key="2">
    <source>
        <dbReference type="EMBL" id="HHS02749.1"/>
    </source>
</evidence>
<dbReference type="Pfam" id="PF02441">
    <property type="entry name" value="Flavoprotein"/>
    <property type="match status" value="1"/>
</dbReference>
<evidence type="ECO:0000259" key="1">
    <source>
        <dbReference type="Pfam" id="PF02441"/>
    </source>
</evidence>
<comment type="caution">
    <text evidence="2">The sequence shown here is derived from an EMBL/GenBank/DDBJ whole genome shotgun (WGS) entry which is preliminary data.</text>
</comment>
<dbReference type="Gene3D" id="3.40.50.1950">
    <property type="entry name" value="Flavin prenyltransferase-like"/>
    <property type="match status" value="1"/>
</dbReference>
<dbReference type="GO" id="GO:0003824">
    <property type="term" value="F:catalytic activity"/>
    <property type="evidence" value="ECO:0007669"/>
    <property type="project" value="InterPro"/>
</dbReference>
<name>A0A7C5V3J6_9FIRM</name>
<dbReference type="NCBIfam" id="NF006161">
    <property type="entry name" value="PRK08305.1"/>
    <property type="match status" value="1"/>
</dbReference>
<dbReference type="NCBIfam" id="TIGR02852">
    <property type="entry name" value="spore_dpaB"/>
    <property type="match status" value="1"/>
</dbReference>